<keyword evidence="4" id="KW-0676">Redox-active center</keyword>
<accession>A0A1W2AML2</accession>
<keyword evidence="8" id="KW-1185">Reference proteome</keyword>
<protein>
    <submittedName>
        <fullName evidence="7">Thiol-disulfide isomerase or thioredoxin</fullName>
    </submittedName>
</protein>
<dbReference type="CDD" id="cd02966">
    <property type="entry name" value="TlpA_like_family"/>
    <property type="match status" value="1"/>
</dbReference>
<dbReference type="PROSITE" id="PS51352">
    <property type="entry name" value="THIOREDOXIN_2"/>
    <property type="match status" value="1"/>
</dbReference>
<evidence type="ECO:0000256" key="2">
    <source>
        <dbReference type="ARBA" id="ARBA00022748"/>
    </source>
</evidence>
<proteinExistence type="predicted"/>
<name>A0A1W2AML2_9SPHI</name>
<evidence type="ECO:0000256" key="4">
    <source>
        <dbReference type="ARBA" id="ARBA00023284"/>
    </source>
</evidence>
<keyword evidence="7" id="KW-0413">Isomerase</keyword>
<dbReference type="SUPFAM" id="SSF52833">
    <property type="entry name" value="Thioredoxin-like"/>
    <property type="match status" value="1"/>
</dbReference>
<evidence type="ECO:0000313" key="7">
    <source>
        <dbReference type="EMBL" id="SMC61468.1"/>
    </source>
</evidence>
<evidence type="ECO:0000256" key="5">
    <source>
        <dbReference type="SAM" id="SignalP"/>
    </source>
</evidence>
<organism evidence="7 8">
    <name type="scientific">Pedobacter nyackensis</name>
    <dbReference type="NCBI Taxonomy" id="475255"/>
    <lineage>
        <taxon>Bacteria</taxon>
        <taxon>Pseudomonadati</taxon>
        <taxon>Bacteroidota</taxon>
        <taxon>Sphingobacteriia</taxon>
        <taxon>Sphingobacteriales</taxon>
        <taxon>Sphingobacteriaceae</taxon>
        <taxon>Pedobacter</taxon>
    </lineage>
</organism>
<dbReference type="PANTHER" id="PTHR42852:SF6">
    <property type="entry name" value="THIOL:DISULFIDE INTERCHANGE PROTEIN DSBE"/>
    <property type="match status" value="1"/>
</dbReference>
<dbReference type="OrthoDB" id="710833at2"/>
<dbReference type="GO" id="GO:0030313">
    <property type="term" value="C:cell envelope"/>
    <property type="evidence" value="ECO:0007669"/>
    <property type="project" value="UniProtKB-SubCell"/>
</dbReference>
<keyword evidence="3" id="KW-1015">Disulfide bond</keyword>
<evidence type="ECO:0000256" key="3">
    <source>
        <dbReference type="ARBA" id="ARBA00023157"/>
    </source>
</evidence>
<gene>
    <name evidence="7" type="ORF">SAMN04488101_101727</name>
</gene>
<dbReference type="STRING" id="475255.SAMN04488101_101727"/>
<feature type="signal peptide" evidence="5">
    <location>
        <begin position="1"/>
        <end position="19"/>
    </location>
</feature>
<dbReference type="GO" id="GO:0016853">
    <property type="term" value="F:isomerase activity"/>
    <property type="evidence" value="ECO:0007669"/>
    <property type="project" value="UniProtKB-KW"/>
</dbReference>
<dbReference type="Pfam" id="PF00578">
    <property type="entry name" value="AhpC-TSA"/>
    <property type="match status" value="1"/>
</dbReference>
<dbReference type="InterPro" id="IPR000866">
    <property type="entry name" value="AhpC/TSA"/>
</dbReference>
<comment type="subcellular location">
    <subcellularLocation>
        <location evidence="1">Cell envelope</location>
    </subcellularLocation>
</comment>
<dbReference type="Gene3D" id="3.40.30.10">
    <property type="entry name" value="Glutaredoxin"/>
    <property type="match status" value="1"/>
</dbReference>
<sequence length="380" mass="43764">MRFLILFTTLFSLSSHVLAQDVFLPFEVQGTANVDTGTVNLILTADSIYYPKELLNLSAEIHDGRFFIKGKIPYAHPFYVVINDYRSEVLYIEPGKQTVIVDVTKSRGTPQVNNKVMKEFYTDYSDSYSVLWRRQDSIANKLSKLYNKPLDSLSKLTKLALEQEIREGYMENDRILLAYTKTHPNSYIAFWKLIHLLNFGYQEIFDAILPEFSNGIKNTHPGLLFKTKLAAAGVLGNGKIFPIINCVDENDKKLNASDLKRNKYTLIDFWYSSCSPCIGTFPGLCRVYDQYNKQGFEIIGISVDSKGKREDWQRIISEHKLVWRHYWDKDGVEATRLSIRAFPKNLLLDENGKIIKQDMKEEELSEFLSKNLVGSFIKSK</sequence>
<evidence type="ECO:0000313" key="8">
    <source>
        <dbReference type="Proteomes" id="UP000192678"/>
    </source>
</evidence>
<evidence type="ECO:0000259" key="6">
    <source>
        <dbReference type="PROSITE" id="PS51352"/>
    </source>
</evidence>
<dbReference type="InterPro" id="IPR036249">
    <property type="entry name" value="Thioredoxin-like_sf"/>
</dbReference>
<reference evidence="7 8" key="1">
    <citation type="submission" date="2017-04" db="EMBL/GenBank/DDBJ databases">
        <authorList>
            <person name="Afonso C.L."/>
            <person name="Miller P.J."/>
            <person name="Scott M.A."/>
            <person name="Spackman E."/>
            <person name="Goraichik I."/>
            <person name="Dimitrov K.M."/>
            <person name="Suarez D.L."/>
            <person name="Swayne D.E."/>
        </authorList>
    </citation>
    <scope>NUCLEOTIDE SEQUENCE [LARGE SCALE GENOMIC DNA]</scope>
    <source>
        <strain evidence="7 8">DSM 19625</strain>
    </source>
</reference>
<dbReference type="PANTHER" id="PTHR42852">
    <property type="entry name" value="THIOL:DISULFIDE INTERCHANGE PROTEIN DSBE"/>
    <property type="match status" value="1"/>
</dbReference>
<keyword evidence="5" id="KW-0732">Signal</keyword>
<dbReference type="RefSeq" id="WP_084287278.1">
    <property type="nucleotide sequence ID" value="NZ_FWYB01000001.1"/>
</dbReference>
<keyword evidence="2" id="KW-0201">Cytochrome c-type biogenesis</keyword>
<dbReference type="Proteomes" id="UP000192678">
    <property type="component" value="Unassembled WGS sequence"/>
</dbReference>
<feature type="chain" id="PRO_5012868034" evidence="5">
    <location>
        <begin position="20"/>
        <end position="380"/>
    </location>
</feature>
<feature type="domain" description="Thioredoxin" evidence="6">
    <location>
        <begin position="235"/>
        <end position="378"/>
    </location>
</feature>
<evidence type="ECO:0000256" key="1">
    <source>
        <dbReference type="ARBA" id="ARBA00004196"/>
    </source>
</evidence>
<dbReference type="GO" id="GO:0017004">
    <property type="term" value="P:cytochrome complex assembly"/>
    <property type="evidence" value="ECO:0007669"/>
    <property type="project" value="UniProtKB-KW"/>
</dbReference>
<dbReference type="AlphaFoldDB" id="A0A1W2AML2"/>
<dbReference type="InterPro" id="IPR050553">
    <property type="entry name" value="Thioredoxin_ResA/DsbE_sf"/>
</dbReference>
<dbReference type="InterPro" id="IPR013766">
    <property type="entry name" value="Thioredoxin_domain"/>
</dbReference>
<dbReference type="EMBL" id="FWYB01000001">
    <property type="protein sequence ID" value="SMC61468.1"/>
    <property type="molecule type" value="Genomic_DNA"/>
</dbReference>